<evidence type="ECO:0000256" key="1">
    <source>
        <dbReference type="ARBA" id="ARBA00004141"/>
    </source>
</evidence>
<comment type="subcellular location">
    <subcellularLocation>
        <location evidence="1">Membrane</location>
        <topology evidence="1">Multi-pass membrane protein</topology>
    </subcellularLocation>
</comment>
<feature type="transmembrane region" description="Helical" evidence="5">
    <location>
        <begin position="203"/>
        <end position="223"/>
    </location>
</feature>
<proteinExistence type="predicted"/>
<feature type="transmembrane region" description="Helical" evidence="5">
    <location>
        <begin position="145"/>
        <end position="166"/>
    </location>
</feature>
<name>A0ABQ6BXY6_9BURK</name>
<dbReference type="Pfam" id="PF04172">
    <property type="entry name" value="LrgB"/>
    <property type="match status" value="1"/>
</dbReference>
<dbReference type="PANTHER" id="PTHR30249">
    <property type="entry name" value="PUTATIVE SEROTONIN TRANSPORTER"/>
    <property type="match status" value="1"/>
</dbReference>
<evidence type="ECO:0008006" key="8">
    <source>
        <dbReference type="Google" id="ProtNLM"/>
    </source>
</evidence>
<sequence length="224" mass="23169">MIEMAGALLLALASYWVARAVFRFSGRHVLALPVFGALVLVLGGLSVFGLDAATFVAHTQVLKQAMDLAVVCMAVPLHQACRRMGALLIPLWLGLLVASALSVGGVLFAGWCLSAPWDVTAAVTPKAATMPVALSLVSGDAAHQALTVAAVFLTGLCGALLTPLVLRHTRVSDERIHAFVLGVSGHAIGLVRAQALHPAYLDLAVAGMCGNALVTALLCGFFLP</sequence>
<keyword evidence="4 5" id="KW-0472">Membrane</keyword>
<feature type="transmembrane region" description="Helical" evidence="5">
    <location>
        <begin position="87"/>
        <end position="111"/>
    </location>
</feature>
<dbReference type="RefSeq" id="WP_284306491.1">
    <property type="nucleotide sequence ID" value="NZ_BSPB01000002.1"/>
</dbReference>
<dbReference type="EMBL" id="BSPB01000002">
    <property type="protein sequence ID" value="GLS13033.1"/>
    <property type="molecule type" value="Genomic_DNA"/>
</dbReference>
<dbReference type="InterPro" id="IPR007300">
    <property type="entry name" value="CidB/LrgB"/>
</dbReference>
<accession>A0ABQ6BXY6</accession>
<keyword evidence="7" id="KW-1185">Reference proteome</keyword>
<gene>
    <name evidence="6" type="ORF">GCM10007935_04610</name>
</gene>
<evidence type="ECO:0000313" key="7">
    <source>
        <dbReference type="Proteomes" id="UP001156903"/>
    </source>
</evidence>
<evidence type="ECO:0000256" key="5">
    <source>
        <dbReference type="SAM" id="Phobius"/>
    </source>
</evidence>
<organism evidence="6 7">
    <name type="scientific">Hydrogenophaga electricum</name>
    <dbReference type="NCBI Taxonomy" id="1230953"/>
    <lineage>
        <taxon>Bacteria</taxon>
        <taxon>Pseudomonadati</taxon>
        <taxon>Pseudomonadota</taxon>
        <taxon>Betaproteobacteria</taxon>
        <taxon>Burkholderiales</taxon>
        <taxon>Comamonadaceae</taxon>
        <taxon>Hydrogenophaga</taxon>
    </lineage>
</organism>
<feature type="transmembrane region" description="Helical" evidence="5">
    <location>
        <begin position="178"/>
        <end position="197"/>
    </location>
</feature>
<keyword evidence="3 5" id="KW-1133">Transmembrane helix</keyword>
<protein>
    <recommendedName>
        <fullName evidence="8">LrgB family protein</fullName>
    </recommendedName>
</protein>
<keyword evidence="2 5" id="KW-0812">Transmembrane</keyword>
<evidence type="ECO:0000313" key="6">
    <source>
        <dbReference type="EMBL" id="GLS13033.1"/>
    </source>
</evidence>
<comment type="caution">
    <text evidence="6">The sequence shown here is derived from an EMBL/GenBank/DDBJ whole genome shotgun (WGS) entry which is preliminary data.</text>
</comment>
<evidence type="ECO:0000256" key="3">
    <source>
        <dbReference type="ARBA" id="ARBA00022989"/>
    </source>
</evidence>
<dbReference type="PANTHER" id="PTHR30249:SF0">
    <property type="entry name" value="PLASTIDAL GLYCOLATE_GLYCERATE TRANSLOCATOR 1, CHLOROPLASTIC"/>
    <property type="match status" value="1"/>
</dbReference>
<dbReference type="Proteomes" id="UP001156903">
    <property type="component" value="Unassembled WGS sequence"/>
</dbReference>
<evidence type="ECO:0000256" key="2">
    <source>
        <dbReference type="ARBA" id="ARBA00022692"/>
    </source>
</evidence>
<evidence type="ECO:0000256" key="4">
    <source>
        <dbReference type="ARBA" id="ARBA00023136"/>
    </source>
</evidence>
<feature type="transmembrane region" description="Helical" evidence="5">
    <location>
        <begin position="30"/>
        <end position="56"/>
    </location>
</feature>
<reference evidence="7" key="1">
    <citation type="journal article" date="2019" name="Int. J. Syst. Evol. Microbiol.">
        <title>The Global Catalogue of Microorganisms (GCM) 10K type strain sequencing project: providing services to taxonomists for standard genome sequencing and annotation.</title>
        <authorList>
            <consortium name="The Broad Institute Genomics Platform"/>
            <consortium name="The Broad Institute Genome Sequencing Center for Infectious Disease"/>
            <person name="Wu L."/>
            <person name="Ma J."/>
        </authorList>
    </citation>
    <scope>NUCLEOTIDE SEQUENCE [LARGE SCALE GENOMIC DNA]</scope>
    <source>
        <strain evidence="7">NBRC 109341</strain>
    </source>
</reference>